<keyword evidence="2" id="KW-1185">Reference proteome</keyword>
<name>A0A4Y2V5T3_ARAVE</name>
<reference evidence="1 2" key="1">
    <citation type="journal article" date="2019" name="Sci. Rep.">
        <title>Orb-weaving spider Araneus ventricosus genome elucidates the spidroin gene catalogue.</title>
        <authorList>
            <person name="Kono N."/>
            <person name="Nakamura H."/>
            <person name="Ohtoshi R."/>
            <person name="Moran D.A.P."/>
            <person name="Shinohara A."/>
            <person name="Yoshida Y."/>
            <person name="Fujiwara M."/>
            <person name="Mori M."/>
            <person name="Tomita M."/>
            <person name="Arakawa K."/>
        </authorList>
    </citation>
    <scope>NUCLEOTIDE SEQUENCE [LARGE SCALE GENOMIC DNA]</scope>
</reference>
<proteinExistence type="predicted"/>
<dbReference type="EMBL" id="BGPR01043987">
    <property type="protein sequence ID" value="GBO20649.1"/>
    <property type="molecule type" value="Genomic_DNA"/>
</dbReference>
<comment type="caution">
    <text evidence="1">The sequence shown here is derived from an EMBL/GenBank/DDBJ whole genome shotgun (WGS) entry which is preliminary data.</text>
</comment>
<protein>
    <submittedName>
        <fullName evidence="1">Uncharacterized protein</fullName>
    </submittedName>
</protein>
<dbReference type="Proteomes" id="UP000499080">
    <property type="component" value="Unassembled WGS sequence"/>
</dbReference>
<gene>
    <name evidence="1" type="ORF">AVEN_200981_1</name>
</gene>
<evidence type="ECO:0000313" key="2">
    <source>
        <dbReference type="Proteomes" id="UP000499080"/>
    </source>
</evidence>
<accession>A0A4Y2V5T3</accession>
<evidence type="ECO:0000313" key="1">
    <source>
        <dbReference type="EMBL" id="GBO20649.1"/>
    </source>
</evidence>
<organism evidence="1 2">
    <name type="scientific">Araneus ventricosus</name>
    <name type="common">Orbweaver spider</name>
    <name type="synonym">Epeira ventricosa</name>
    <dbReference type="NCBI Taxonomy" id="182803"/>
    <lineage>
        <taxon>Eukaryota</taxon>
        <taxon>Metazoa</taxon>
        <taxon>Ecdysozoa</taxon>
        <taxon>Arthropoda</taxon>
        <taxon>Chelicerata</taxon>
        <taxon>Arachnida</taxon>
        <taxon>Araneae</taxon>
        <taxon>Araneomorphae</taxon>
        <taxon>Entelegynae</taxon>
        <taxon>Araneoidea</taxon>
        <taxon>Araneidae</taxon>
        <taxon>Araneus</taxon>
    </lineage>
</organism>
<sequence length="101" mass="11464">MFRQCRHLLTETSPRTRTASSTNAVIVSVLQTEYLSRSGNLCLSSELWLLYFMKCPRISDRNGISMFMTVVNAYCTPTGFTIKFLTNKLGSLTQWSNRTVA</sequence>
<dbReference type="AlphaFoldDB" id="A0A4Y2V5T3"/>